<reference evidence="3 4" key="1">
    <citation type="submission" date="2018-10" db="EMBL/GenBank/DDBJ databases">
        <authorList>
            <person name="Grouzdev D.S."/>
            <person name="Krutkina M.S."/>
            <person name="Tourova T.P."/>
            <person name="Nazina T.N."/>
        </authorList>
    </citation>
    <scope>NUCLEOTIDE SEQUENCE [LARGE SCALE GENOMIC DNA]</scope>
    <source>
        <strain evidence="3 4">435</strain>
    </source>
</reference>
<dbReference type="Pfam" id="PF06808">
    <property type="entry name" value="DctM"/>
    <property type="match status" value="1"/>
</dbReference>
<feature type="transmembrane region" description="Helical" evidence="1">
    <location>
        <begin position="410"/>
        <end position="432"/>
    </location>
</feature>
<evidence type="ECO:0000313" key="4">
    <source>
        <dbReference type="Proteomes" id="UP000271256"/>
    </source>
</evidence>
<feature type="transmembrane region" description="Helical" evidence="1">
    <location>
        <begin position="46"/>
        <end position="65"/>
    </location>
</feature>
<feature type="transmembrane region" description="Helical" evidence="1">
    <location>
        <begin position="104"/>
        <end position="121"/>
    </location>
</feature>
<gene>
    <name evidence="3" type="ORF">D7024_14425</name>
</gene>
<feature type="transmembrane region" description="Helical" evidence="1">
    <location>
        <begin position="468"/>
        <end position="493"/>
    </location>
</feature>
<feature type="transmembrane region" description="Helical" evidence="1">
    <location>
        <begin position="317"/>
        <end position="336"/>
    </location>
</feature>
<dbReference type="NCBIfam" id="TIGR02123">
    <property type="entry name" value="TRAP_fused"/>
    <property type="match status" value="1"/>
</dbReference>
<evidence type="ECO:0000313" key="3">
    <source>
        <dbReference type="EMBL" id="RKO65504.1"/>
    </source>
</evidence>
<keyword evidence="1" id="KW-0472">Membrane</keyword>
<feature type="transmembrane region" description="Helical" evidence="1">
    <location>
        <begin position="565"/>
        <end position="593"/>
    </location>
</feature>
<dbReference type="InterPro" id="IPR010656">
    <property type="entry name" value="DctM"/>
</dbReference>
<organism evidence="3 4">
    <name type="scientific">Desulfofundulus salinus</name>
    <dbReference type="NCBI Taxonomy" id="2419843"/>
    <lineage>
        <taxon>Bacteria</taxon>
        <taxon>Bacillati</taxon>
        <taxon>Bacillota</taxon>
        <taxon>Clostridia</taxon>
        <taxon>Eubacteriales</taxon>
        <taxon>Peptococcaceae</taxon>
        <taxon>Desulfofundulus</taxon>
    </lineage>
</organism>
<name>A0A494WY93_9FIRM</name>
<feature type="transmembrane region" description="Helical" evidence="1">
    <location>
        <begin position="77"/>
        <end position="97"/>
    </location>
</feature>
<dbReference type="EMBL" id="RBWE01000003">
    <property type="protein sequence ID" value="RKO65504.1"/>
    <property type="molecule type" value="Genomic_DNA"/>
</dbReference>
<comment type="caution">
    <text evidence="3">The sequence shown here is derived from an EMBL/GenBank/DDBJ whole genome shotgun (WGS) entry which is preliminary data.</text>
</comment>
<feature type="transmembrane region" description="Helical" evidence="1">
    <location>
        <begin position="505"/>
        <end position="525"/>
    </location>
</feature>
<dbReference type="AlphaFoldDB" id="A0A494WY93"/>
<sequence length="614" mass="65365">MMTLFQIYTTIFGIFESTLQRSLHLLFAIVLSFMICRVSKAKDPRVPWYDLIFIILALASFGYVVVNSGDIASRLAYVTPLTGVEMVVGVVGILVLWEASRRMLGRAFAIIMAAFLLYALFGQHLPGMLRHRGYDLGWVIDHVFYTTEGILGIPLGVSATYIFIFILFATFLEKTGAGDFFNQVSLALMGRFRGGPAKTAVVASGFMGMLSGSAVANVVTTGAFTIPLMKKLGYKPHFAGAVEACASSGGQFAPPVMGAAAFIIAEFTGIPYIKVAAAAAIPALMYFFSIGLQVHFRAIKEGIEGLPRDQLPSFTKEFAKGFHYVLPLVALVYFLIAGYTPLKAGLYAIVTLIIVTFARNPRFIKPVDFLKIFEASARTILEVAIACAAAGVIIGIISLTGLGLRLSTLIMSLAGGNSFLALLFTMVTAVILGMGLPTVAAYIIQAALLVPALVQLGIPLLAAHLFAFYYAIISAVTPPVALAAYAGAGVAGADVNKTALTAFKLALAAFIVPFMFAYGPALILIGEPIEIVSAACTAFVGIFALAASIEGWLVKRANLLERILLFAAALCLIKPGISTDTAGIALIVLAFILQKFRKSEVKNEVKSNLPGGVF</sequence>
<keyword evidence="1" id="KW-0812">Transmembrane</keyword>
<feature type="transmembrane region" description="Helical" evidence="1">
    <location>
        <begin position="275"/>
        <end position="296"/>
    </location>
</feature>
<evidence type="ECO:0000259" key="2">
    <source>
        <dbReference type="Pfam" id="PF06808"/>
    </source>
</evidence>
<evidence type="ECO:0000256" key="1">
    <source>
        <dbReference type="SAM" id="Phobius"/>
    </source>
</evidence>
<accession>A0A494WY93</accession>
<feature type="transmembrane region" description="Helical" evidence="1">
    <location>
        <begin position="150"/>
        <end position="172"/>
    </location>
</feature>
<feature type="transmembrane region" description="Helical" evidence="1">
    <location>
        <begin position="531"/>
        <end position="553"/>
    </location>
</feature>
<feature type="transmembrane region" description="Helical" evidence="1">
    <location>
        <begin position="439"/>
        <end position="462"/>
    </location>
</feature>
<dbReference type="PANTHER" id="PTHR43849:SF2">
    <property type="entry name" value="BLL3936 PROTEIN"/>
    <property type="match status" value="1"/>
</dbReference>
<keyword evidence="4" id="KW-1185">Reference proteome</keyword>
<dbReference type="OrthoDB" id="9759894at2"/>
<protein>
    <submittedName>
        <fullName evidence="3">TRAP transporter permease</fullName>
    </submittedName>
</protein>
<feature type="domain" description="TRAP C4-dicarboxylate transport system permease DctM subunit" evidence="2">
    <location>
        <begin position="92"/>
        <end position="526"/>
    </location>
</feature>
<dbReference type="InterPro" id="IPR011853">
    <property type="entry name" value="TRAP_DctM-Dct_fused"/>
</dbReference>
<dbReference type="PANTHER" id="PTHR43849">
    <property type="entry name" value="BLL3936 PROTEIN"/>
    <property type="match status" value="1"/>
</dbReference>
<dbReference type="Proteomes" id="UP000271256">
    <property type="component" value="Unassembled WGS sequence"/>
</dbReference>
<keyword evidence="1" id="KW-1133">Transmembrane helix</keyword>
<proteinExistence type="predicted"/>
<feature type="transmembrane region" description="Helical" evidence="1">
    <location>
        <begin position="22"/>
        <end position="39"/>
    </location>
</feature>
<feature type="transmembrane region" description="Helical" evidence="1">
    <location>
        <begin position="380"/>
        <end position="404"/>
    </location>
</feature>
<feature type="transmembrane region" description="Helical" evidence="1">
    <location>
        <begin position="199"/>
        <end position="226"/>
    </location>
</feature>